<protein>
    <submittedName>
        <fullName evidence="1">Uncharacterized protein</fullName>
    </submittedName>
</protein>
<dbReference type="RefSeq" id="WP_203876579.1">
    <property type="nucleotide sequence ID" value="NZ_BOOK01000031.1"/>
</dbReference>
<dbReference type="EMBL" id="BOOK01000031">
    <property type="protein sequence ID" value="GII02229.1"/>
    <property type="molecule type" value="Genomic_DNA"/>
</dbReference>
<organism evidence="1 2">
    <name type="scientific">Planobispora takensis</name>
    <dbReference type="NCBI Taxonomy" id="1367882"/>
    <lineage>
        <taxon>Bacteria</taxon>
        <taxon>Bacillati</taxon>
        <taxon>Actinomycetota</taxon>
        <taxon>Actinomycetes</taxon>
        <taxon>Streptosporangiales</taxon>
        <taxon>Streptosporangiaceae</taxon>
        <taxon>Planobispora</taxon>
    </lineage>
</organism>
<proteinExistence type="predicted"/>
<dbReference type="AlphaFoldDB" id="A0A8J3WTU0"/>
<evidence type="ECO:0000313" key="1">
    <source>
        <dbReference type="EMBL" id="GII02229.1"/>
    </source>
</evidence>
<comment type="caution">
    <text evidence="1">The sequence shown here is derived from an EMBL/GenBank/DDBJ whole genome shotgun (WGS) entry which is preliminary data.</text>
</comment>
<dbReference type="Proteomes" id="UP000634476">
    <property type="component" value="Unassembled WGS sequence"/>
</dbReference>
<keyword evidence="2" id="KW-1185">Reference proteome</keyword>
<name>A0A8J3WTU0_9ACTN</name>
<reference evidence="1" key="1">
    <citation type="submission" date="2021-01" db="EMBL/GenBank/DDBJ databases">
        <title>Whole genome shotgun sequence of Planobispora takensis NBRC 109077.</title>
        <authorList>
            <person name="Komaki H."/>
            <person name="Tamura T."/>
        </authorList>
    </citation>
    <scope>NUCLEOTIDE SEQUENCE</scope>
    <source>
        <strain evidence="1">NBRC 109077</strain>
    </source>
</reference>
<evidence type="ECO:0000313" key="2">
    <source>
        <dbReference type="Proteomes" id="UP000634476"/>
    </source>
</evidence>
<accession>A0A8J3WTU0</accession>
<gene>
    <name evidence="1" type="ORF">Pta02_42370</name>
</gene>
<sequence length="248" mass="27630">MTWTPRDPAALVVHETEKLGTRPQTPRDEEIWRGQGAPRRWSPKDYCGGCDAVTLTWKAEPREYRTSTLESQNGFGDRTVSHFTLAELEALPADPERLREAMRGYWEVWVKRGFVQTFEEFQRRAILNMFSMPVRPGTRAALLRLYAELPQAASAREVTDPLGRRVVAVTPGDEADLMLGDHETPVRTSVFLDPATGLGRGGVTVAVKDDDGVRAGTVLIHIAEDTGWTDEEPRLPAGCRQKTGATCR</sequence>